<protein>
    <submittedName>
        <fullName evidence="6">IclR family transcriptional regulator</fullName>
    </submittedName>
</protein>
<proteinExistence type="predicted"/>
<name>A0ABQ3JXF6_9DEIO</name>
<dbReference type="InterPro" id="IPR036388">
    <property type="entry name" value="WH-like_DNA-bd_sf"/>
</dbReference>
<dbReference type="EMBL" id="BNAL01000002">
    <property type="protein sequence ID" value="GHF94428.1"/>
    <property type="molecule type" value="Genomic_DNA"/>
</dbReference>
<keyword evidence="1" id="KW-0805">Transcription regulation</keyword>
<dbReference type="InterPro" id="IPR014757">
    <property type="entry name" value="Tscrpt_reg_IclR_C"/>
</dbReference>
<feature type="domain" description="IclR-ED" evidence="5">
    <location>
        <begin position="67"/>
        <end position="237"/>
    </location>
</feature>
<gene>
    <name evidence="6" type="ORF">GCM10017783_03070</name>
</gene>
<dbReference type="PROSITE" id="PS51077">
    <property type="entry name" value="HTH_ICLR"/>
    <property type="match status" value="1"/>
</dbReference>
<dbReference type="Pfam" id="PF01614">
    <property type="entry name" value="IclR_C"/>
    <property type="match status" value="1"/>
</dbReference>
<evidence type="ECO:0000313" key="7">
    <source>
        <dbReference type="Proteomes" id="UP000632154"/>
    </source>
</evidence>
<keyword evidence="7" id="KW-1185">Reference proteome</keyword>
<dbReference type="PANTHER" id="PTHR30136">
    <property type="entry name" value="HELIX-TURN-HELIX TRANSCRIPTIONAL REGULATOR, ICLR FAMILY"/>
    <property type="match status" value="1"/>
</dbReference>
<dbReference type="PANTHER" id="PTHR30136:SF2">
    <property type="entry name" value="TRANSCRIPTIONAL REGULATOR ICLR"/>
    <property type="match status" value="1"/>
</dbReference>
<organism evidence="6 7">
    <name type="scientific">Deinococcus piscis</name>
    <dbReference type="NCBI Taxonomy" id="394230"/>
    <lineage>
        <taxon>Bacteria</taxon>
        <taxon>Thermotogati</taxon>
        <taxon>Deinococcota</taxon>
        <taxon>Deinococci</taxon>
        <taxon>Deinococcales</taxon>
        <taxon>Deinococcaceae</taxon>
        <taxon>Deinococcus</taxon>
    </lineage>
</organism>
<accession>A0ABQ3JXF6</accession>
<dbReference type="SUPFAM" id="SSF55781">
    <property type="entry name" value="GAF domain-like"/>
    <property type="match status" value="1"/>
</dbReference>
<dbReference type="Gene3D" id="1.10.10.10">
    <property type="entry name" value="Winged helix-like DNA-binding domain superfamily/Winged helix DNA-binding domain"/>
    <property type="match status" value="1"/>
</dbReference>
<comment type="caution">
    <text evidence="6">The sequence shown here is derived from an EMBL/GenBank/DDBJ whole genome shotgun (WGS) entry which is preliminary data.</text>
</comment>
<keyword evidence="2" id="KW-0238">DNA-binding</keyword>
<dbReference type="InterPro" id="IPR029016">
    <property type="entry name" value="GAF-like_dom_sf"/>
</dbReference>
<dbReference type="SMART" id="SM00346">
    <property type="entry name" value="HTH_ICLR"/>
    <property type="match status" value="1"/>
</dbReference>
<evidence type="ECO:0000256" key="3">
    <source>
        <dbReference type="ARBA" id="ARBA00023163"/>
    </source>
</evidence>
<reference evidence="7" key="1">
    <citation type="journal article" date="2019" name="Int. J. Syst. Evol. Microbiol.">
        <title>The Global Catalogue of Microorganisms (GCM) 10K type strain sequencing project: providing services to taxonomists for standard genome sequencing and annotation.</title>
        <authorList>
            <consortium name="The Broad Institute Genomics Platform"/>
            <consortium name="The Broad Institute Genome Sequencing Center for Infectious Disease"/>
            <person name="Wu L."/>
            <person name="Ma J."/>
        </authorList>
    </citation>
    <scope>NUCLEOTIDE SEQUENCE [LARGE SCALE GENOMIC DNA]</scope>
    <source>
        <strain evidence="7">CGMCC 1.18439</strain>
    </source>
</reference>
<feature type="domain" description="HTH iclR-type" evidence="4">
    <location>
        <begin position="5"/>
        <end position="66"/>
    </location>
</feature>
<evidence type="ECO:0000256" key="2">
    <source>
        <dbReference type="ARBA" id="ARBA00023125"/>
    </source>
</evidence>
<dbReference type="PROSITE" id="PS51078">
    <property type="entry name" value="ICLR_ED"/>
    <property type="match status" value="1"/>
</dbReference>
<dbReference type="Proteomes" id="UP000632154">
    <property type="component" value="Unassembled WGS sequence"/>
</dbReference>
<dbReference type="Pfam" id="PF09339">
    <property type="entry name" value="HTH_IclR"/>
    <property type="match status" value="1"/>
</dbReference>
<dbReference type="InterPro" id="IPR036390">
    <property type="entry name" value="WH_DNA-bd_sf"/>
</dbReference>
<keyword evidence="3" id="KW-0804">Transcription</keyword>
<dbReference type="Gene3D" id="3.30.450.40">
    <property type="match status" value="1"/>
</dbReference>
<evidence type="ECO:0000259" key="4">
    <source>
        <dbReference type="PROSITE" id="PS51077"/>
    </source>
</evidence>
<dbReference type="RefSeq" id="WP_189641905.1">
    <property type="nucleotide sequence ID" value="NZ_BNAL01000002.1"/>
</dbReference>
<dbReference type="SUPFAM" id="SSF46785">
    <property type="entry name" value="Winged helix' DNA-binding domain"/>
    <property type="match status" value="1"/>
</dbReference>
<evidence type="ECO:0000259" key="5">
    <source>
        <dbReference type="PROSITE" id="PS51078"/>
    </source>
</evidence>
<sequence length="255" mass="27347">MSRTLQTVTSAVRILEAFDADRTEWGLSELAAALDLSTSTLHEQLATLAATGLLHKSGRGRYRLGWRLLKLSSALYSSLPWYGPAHDAMNALARGTRRLAFVAVLDQAADSRSGPQVLCIARSVQGREGEAVEGETRFELPARDTASGRLLFALHGLPLPLPDWPAQAAEIRASGLAVTRDEWSPGTSSLAVPVRGEGGEVLCALGLSLPSHRLNEREMLERRLRAAAAEVGWELGHRPAGSRLARSSAGSTTHS</sequence>
<dbReference type="InterPro" id="IPR050707">
    <property type="entry name" value="HTH_MetabolicPath_Reg"/>
</dbReference>
<dbReference type="InterPro" id="IPR005471">
    <property type="entry name" value="Tscrpt_reg_IclR_N"/>
</dbReference>
<evidence type="ECO:0000313" key="6">
    <source>
        <dbReference type="EMBL" id="GHF94428.1"/>
    </source>
</evidence>
<evidence type="ECO:0000256" key="1">
    <source>
        <dbReference type="ARBA" id="ARBA00023015"/>
    </source>
</evidence>